<dbReference type="InterPro" id="IPR001584">
    <property type="entry name" value="Integrase_cat-core"/>
</dbReference>
<dbReference type="GO" id="GO:0006310">
    <property type="term" value="P:DNA recombination"/>
    <property type="evidence" value="ECO:0007669"/>
    <property type="project" value="UniProtKB-KW"/>
</dbReference>
<keyword evidence="3" id="KW-0238">DNA-binding</keyword>
<comment type="similarity">
    <text evidence="1">Belongs to the transposase IS21/IS408/IS1162 family.</text>
</comment>
<keyword evidence="2" id="KW-0815">Transposition</keyword>
<dbReference type="Proteomes" id="UP000008841">
    <property type="component" value="Chromosome"/>
</dbReference>
<accession>B3EHL9</accession>
<dbReference type="OrthoDB" id="3193769at2"/>
<reference evidence="7 8" key="1">
    <citation type="submission" date="2008-05" db="EMBL/GenBank/DDBJ databases">
        <title>Complete sequence of Chlorobium limicola DSM 245.</title>
        <authorList>
            <consortium name="US DOE Joint Genome Institute"/>
            <person name="Lucas S."/>
            <person name="Copeland A."/>
            <person name="Lapidus A."/>
            <person name="Glavina del Rio T."/>
            <person name="Dalin E."/>
            <person name="Tice H."/>
            <person name="Bruce D."/>
            <person name="Goodwin L."/>
            <person name="Pitluck S."/>
            <person name="Schmutz J."/>
            <person name="Larimer F."/>
            <person name="Land M."/>
            <person name="Hauser L."/>
            <person name="Kyrpides N."/>
            <person name="Ovchinnikova G."/>
            <person name="Zhao F."/>
            <person name="Li T."/>
            <person name="Liu Z."/>
            <person name="Overmann J."/>
            <person name="Bryant D.A."/>
            <person name="Richardson P."/>
        </authorList>
    </citation>
    <scope>NUCLEOTIDE SEQUENCE [LARGE SCALE GENOMIC DNA]</scope>
    <source>
        <strain evidence="8">DSM 245 / NBRC 103803 / 6330</strain>
    </source>
</reference>
<dbReference type="GO" id="GO:0015074">
    <property type="term" value="P:DNA integration"/>
    <property type="evidence" value="ECO:0007669"/>
    <property type="project" value="InterPro"/>
</dbReference>
<feature type="domain" description="HTH IS21-type" evidence="5">
    <location>
        <begin position="9"/>
        <end position="74"/>
    </location>
</feature>
<evidence type="ECO:0000259" key="5">
    <source>
        <dbReference type="PROSITE" id="PS50531"/>
    </source>
</evidence>
<dbReference type="GO" id="GO:0032196">
    <property type="term" value="P:transposition"/>
    <property type="evidence" value="ECO:0007669"/>
    <property type="project" value="UniProtKB-KW"/>
</dbReference>
<dbReference type="Gene3D" id="1.10.10.60">
    <property type="entry name" value="Homeodomain-like"/>
    <property type="match status" value="1"/>
</dbReference>
<organism evidence="7 8">
    <name type="scientific">Chlorobium limicola (strain DSM 245 / NBRC 103803 / 6330)</name>
    <dbReference type="NCBI Taxonomy" id="290315"/>
    <lineage>
        <taxon>Bacteria</taxon>
        <taxon>Pseudomonadati</taxon>
        <taxon>Chlorobiota</taxon>
        <taxon>Chlorobiia</taxon>
        <taxon>Chlorobiales</taxon>
        <taxon>Chlorobiaceae</taxon>
        <taxon>Chlorobium/Pelodictyon group</taxon>
        <taxon>Chlorobium</taxon>
    </lineage>
</organism>
<dbReference type="NCBIfam" id="NF033546">
    <property type="entry name" value="transpos_IS21"/>
    <property type="match status" value="1"/>
</dbReference>
<dbReference type="EMBL" id="CP001097">
    <property type="protein sequence ID" value="ACD89799.1"/>
    <property type="molecule type" value="Genomic_DNA"/>
</dbReference>
<evidence type="ECO:0000259" key="6">
    <source>
        <dbReference type="PROSITE" id="PS50994"/>
    </source>
</evidence>
<dbReference type="PANTHER" id="PTHR35004">
    <property type="entry name" value="TRANSPOSASE RV3428C-RELATED"/>
    <property type="match status" value="1"/>
</dbReference>
<evidence type="ECO:0000256" key="1">
    <source>
        <dbReference type="ARBA" id="ARBA00009277"/>
    </source>
</evidence>
<evidence type="ECO:0000313" key="8">
    <source>
        <dbReference type="Proteomes" id="UP000008841"/>
    </source>
</evidence>
<feature type="domain" description="Integrase catalytic" evidence="6">
    <location>
        <begin position="130"/>
        <end position="306"/>
    </location>
</feature>
<dbReference type="GO" id="GO:0003677">
    <property type="term" value="F:DNA binding"/>
    <property type="evidence" value="ECO:0007669"/>
    <property type="project" value="UniProtKB-KW"/>
</dbReference>
<dbReference type="HOGENOM" id="CLU_020626_1_4_10"/>
<evidence type="ECO:0000256" key="3">
    <source>
        <dbReference type="ARBA" id="ARBA00023125"/>
    </source>
</evidence>
<dbReference type="PANTHER" id="PTHR35004:SF6">
    <property type="entry name" value="TRANSPOSASE"/>
    <property type="match status" value="1"/>
</dbReference>
<dbReference type="PROSITE" id="PS50994">
    <property type="entry name" value="INTEGRASE"/>
    <property type="match status" value="1"/>
</dbReference>
<proteinExistence type="inferred from homology"/>
<name>B3EHL9_CHLL2</name>
<gene>
    <name evidence="7" type="ordered locus">Clim_0716</name>
</gene>
<dbReference type="Gene3D" id="3.30.420.10">
    <property type="entry name" value="Ribonuclease H-like superfamily/Ribonuclease H"/>
    <property type="match status" value="1"/>
</dbReference>
<dbReference type="InterPro" id="IPR017894">
    <property type="entry name" value="HTH_IS21_transposase_type"/>
</dbReference>
<evidence type="ECO:0000313" key="7">
    <source>
        <dbReference type="EMBL" id="ACD89799.1"/>
    </source>
</evidence>
<dbReference type="AlphaFoldDB" id="B3EHL9"/>
<dbReference type="InterPro" id="IPR036397">
    <property type="entry name" value="RNaseH_sf"/>
</dbReference>
<keyword evidence="4" id="KW-0233">DNA recombination</keyword>
<evidence type="ECO:0000256" key="2">
    <source>
        <dbReference type="ARBA" id="ARBA00022578"/>
    </source>
</evidence>
<dbReference type="PROSITE" id="PS50531">
    <property type="entry name" value="HTH_IS21"/>
    <property type="match status" value="1"/>
</dbReference>
<dbReference type="STRING" id="290315.Clim_0716"/>
<evidence type="ECO:0000256" key="4">
    <source>
        <dbReference type="ARBA" id="ARBA00023172"/>
    </source>
</evidence>
<dbReference type="eggNOG" id="COG4584">
    <property type="taxonomic scope" value="Bacteria"/>
</dbReference>
<protein>
    <submittedName>
        <fullName evidence="7">Integrase catalytic region</fullName>
    </submittedName>
</protein>
<dbReference type="InterPro" id="IPR012337">
    <property type="entry name" value="RNaseH-like_sf"/>
</dbReference>
<dbReference type="SUPFAM" id="SSF53098">
    <property type="entry name" value="Ribonuclease H-like"/>
    <property type="match status" value="1"/>
</dbReference>
<dbReference type="KEGG" id="cli:Clim_0716"/>
<sequence>MRTQLKKLTMYNKVKEFAREGLSIRQISRKTGMDRVTVRKFLRMTDEEFSAFLALQKRRLRKLQPYEQFVKDRVTDYPDCSATQVEDWLKEHHPDFPEVTTRTIYSFVQWIRKTYDLPKPKGTPRAYHPVEQLPYGEQAQVDFGEYWMASADEHNVKVHFMIMLLSRSRRKFVSFSQQPITTRFVLEAHEQAFAFFEGIPHTLVYDQDSTIVSDENRGAILYTEAFRKYLLHRSLKIHLCRKSDPESKGKIEAGVKYVKYNFLPGRRFVNLEVLNQEALLWLERTANAKEHATTRLIPEAEWQVEKQHLRPFEPLPYPISGPVGKEYHVRKDNTISYRGNFYSLPVGTYAGPGTLVVLEVRQNTLCLYAHDGRLLANHPIKSGKGTVVVNNHHRRDTSAKRRELQDSLKPLFTNQEQAELFLESIHNRYPRYSRDQFLHVRNTISGCRQKLIDEALAYCVDHHLFSSGEFHDILHHYRKREEKQSHPTVSNTFRPKTRRSDLNRMLSFVPDSSTITTYETIFSC</sequence>